<sequence>MYNLAICFLPHISTMCTDVFGRSFILFFCHCIFVYIKLYITG</sequence>
<name>A0A0E9W9Z4_ANGAN</name>
<feature type="transmembrane region" description="Helical" evidence="1">
    <location>
        <begin position="20"/>
        <end position="40"/>
    </location>
</feature>
<reference evidence="2" key="2">
    <citation type="journal article" date="2015" name="Fish Shellfish Immunol.">
        <title>Early steps in the European eel (Anguilla anguilla)-Vibrio vulnificus interaction in the gills: Role of the RtxA13 toxin.</title>
        <authorList>
            <person name="Callol A."/>
            <person name="Pajuelo D."/>
            <person name="Ebbesson L."/>
            <person name="Teles M."/>
            <person name="MacKenzie S."/>
            <person name="Amaro C."/>
        </authorList>
    </citation>
    <scope>NUCLEOTIDE SEQUENCE</scope>
</reference>
<protein>
    <submittedName>
        <fullName evidence="2">Uncharacterized protein</fullName>
    </submittedName>
</protein>
<organism evidence="2">
    <name type="scientific">Anguilla anguilla</name>
    <name type="common">European freshwater eel</name>
    <name type="synonym">Muraena anguilla</name>
    <dbReference type="NCBI Taxonomy" id="7936"/>
    <lineage>
        <taxon>Eukaryota</taxon>
        <taxon>Metazoa</taxon>
        <taxon>Chordata</taxon>
        <taxon>Craniata</taxon>
        <taxon>Vertebrata</taxon>
        <taxon>Euteleostomi</taxon>
        <taxon>Actinopterygii</taxon>
        <taxon>Neopterygii</taxon>
        <taxon>Teleostei</taxon>
        <taxon>Anguilliformes</taxon>
        <taxon>Anguillidae</taxon>
        <taxon>Anguilla</taxon>
    </lineage>
</organism>
<dbReference type="AlphaFoldDB" id="A0A0E9W9Z4"/>
<keyword evidence="1" id="KW-0812">Transmembrane</keyword>
<evidence type="ECO:0000256" key="1">
    <source>
        <dbReference type="SAM" id="Phobius"/>
    </source>
</evidence>
<proteinExistence type="predicted"/>
<evidence type="ECO:0000313" key="2">
    <source>
        <dbReference type="EMBL" id="JAH87182.1"/>
    </source>
</evidence>
<dbReference type="EMBL" id="GBXM01021395">
    <property type="protein sequence ID" value="JAH87182.1"/>
    <property type="molecule type" value="Transcribed_RNA"/>
</dbReference>
<keyword evidence="1" id="KW-0472">Membrane</keyword>
<reference evidence="2" key="1">
    <citation type="submission" date="2014-11" db="EMBL/GenBank/DDBJ databases">
        <authorList>
            <person name="Amaro Gonzalez C."/>
        </authorList>
    </citation>
    <scope>NUCLEOTIDE SEQUENCE</scope>
</reference>
<keyword evidence="1" id="KW-1133">Transmembrane helix</keyword>
<accession>A0A0E9W9Z4</accession>